<dbReference type="EMBL" id="MGFS01000006">
    <property type="protein sequence ID" value="OGM11953.1"/>
    <property type="molecule type" value="Genomic_DNA"/>
</dbReference>
<dbReference type="InterPro" id="IPR004474">
    <property type="entry name" value="LytR_CpsA_psr"/>
</dbReference>
<dbReference type="Pfam" id="PF03816">
    <property type="entry name" value="LytR_cpsA_psr"/>
    <property type="match status" value="1"/>
</dbReference>
<keyword evidence="3" id="KW-0812">Transmembrane</keyword>
<evidence type="ECO:0000256" key="1">
    <source>
        <dbReference type="ARBA" id="ARBA00006068"/>
    </source>
</evidence>
<gene>
    <name evidence="5" type="ORF">A2Z22_04700</name>
</gene>
<keyword evidence="3" id="KW-1133">Transmembrane helix</keyword>
<comment type="similarity">
    <text evidence="1">Belongs to the LytR/CpsA/Psr (LCP) family.</text>
</comment>
<feature type="region of interest" description="Disordered" evidence="2">
    <location>
        <begin position="1"/>
        <end position="25"/>
    </location>
</feature>
<evidence type="ECO:0000259" key="4">
    <source>
        <dbReference type="Pfam" id="PF03816"/>
    </source>
</evidence>
<feature type="compositionally biased region" description="Basic and acidic residues" evidence="2">
    <location>
        <begin position="8"/>
        <end position="25"/>
    </location>
</feature>
<dbReference type="InterPro" id="IPR050922">
    <property type="entry name" value="LytR/CpsA/Psr_CW_biosynth"/>
</dbReference>
<dbReference type="Gene3D" id="3.40.630.190">
    <property type="entry name" value="LCP protein"/>
    <property type="match status" value="1"/>
</dbReference>
<protein>
    <recommendedName>
        <fullName evidence="4">Cell envelope-related transcriptional attenuator domain-containing protein</fullName>
    </recommendedName>
</protein>
<evidence type="ECO:0000313" key="5">
    <source>
        <dbReference type="EMBL" id="OGM11953.1"/>
    </source>
</evidence>
<feature type="transmembrane region" description="Helical" evidence="3">
    <location>
        <begin position="66"/>
        <end position="87"/>
    </location>
</feature>
<feature type="domain" description="Cell envelope-related transcriptional attenuator" evidence="4">
    <location>
        <begin position="136"/>
        <end position="339"/>
    </location>
</feature>
<dbReference type="PANTHER" id="PTHR33392">
    <property type="entry name" value="POLYISOPRENYL-TEICHOIC ACID--PEPTIDOGLYCAN TEICHOIC ACID TRANSFERASE TAGU"/>
    <property type="match status" value="1"/>
</dbReference>
<sequence length="427" mass="49093">MQNSITDSKPEERILGNPYEHESRGSLDLSSCIRTKFGAGLKKFKVIVNKLIDFRNQKHQWFPRQLMKALVFISLFLFTLLISIFYFRNLRSDPVGKNLNDGEANIQSGLEKNEKNFYNILLLGYGGIGHEGGYLTDVIKIVNVNLHTRKVNIISIPRDLWVDFPIQSDKRKYFKINAAYAVGMDDRNYPLKEPQYKGKEGAFLLTKQALEKVTAMPIDYYIAIDFEGFKRSIDLLGGINVNVAVGFDDYFYPVKGLENETCGKNSEEILELHQLYSGFQLEKQFECRYEHLHFDTGLQLMDGETILKFVRSRHSDTYGGDFARAERQFAVIDAIKEKVFSVNVLDNLPSFFSQFVDIIDTNIDIKNIDEVIAKIKEPQEFEIEKIYLTTENVLLETKGPSGEYILVSKDGMGEWKSVQDYVKEQIL</sequence>
<evidence type="ECO:0000256" key="2">
    <source>
        <dbReference type="SAM" id="MobiDB-lite"/>
    </source>
</evidence>
<evidence type="ECO:0000313" key="6">
    <source>
        <dbReference type="Proteomes" id="UP000177053"/>
    </source>
</evidence>
<comment type="caution">
    <text evidence="5">The sequence shown here is derived from an EMBL/GenBank/DDBJ whole genome shotgun (WGS) entry which is preliminary data.</text>
</comment>
<dbReference type="AlphaFoldDB" id="A0A1F7XAF8"/>
<keyword evidence="3" id="KW-0472">Membrane</keyword>
<dbReference type="Proteomes" id="UP000177053">
    <property type="component" value="Unassembled WGS sequence"/>
</dbReference>
<organism evidence="5 6">
    <name type="scientific">Candidatus Woesebacteria bacterium RBG_16_34_12</name>
    <dbReference type="NCBI Taxonomy" id="1802480"/>
    <lineage>
        <taxon>Bacteria</taxon>
        <taxon>Candidatus Woeseibacteriota</taxon>
    </lineage>
</organism>
<reference evidence="5 6" key="1">
    <citation type="journal article" date="2016" name="Nat. Commun.">
        <title>Thousands of microbial genomes shed light on interconnected biogeochemical processes in an aquifer system.</title>
        <authorList>
            <person name="Anantharaman K."/>
            <person name="Brown C.T."/>
            <person name="Hug L.A."/>
            <person name="Sharon I."/>
            <person name="Castelle C.J."/>
            <person name="Probst A.J."/>
            <person name="Thomas B.C."/>
            <person name="Singh A."/>
            <person name="Wilkins M.J."/>
            <person name="Karaoz U."/>
            <person name="Brodie E.L."/>
            <person name="Williams K.H."/>
            <person name="Hubbard S.S."/>
            <person name="Banfield J.F."/>
        </authorList>
    </citation>
    <scope>NUCLEOTIDE SEQUENCE [LARGE SCALE GENOMIC DNA]</scope>
</reference>
<proteinExistence type="inferred from homology"/>
<accession>A0A1F7XAF8</accession>
<dbReference type="PANTHER" id="PTHR33392:SF6">
    <property type="entry name" value="POLYISOPRENYL-TEICHOIC ACID--PEPTIDOGLYCAN TEICHOIC ACID TRANSFERASE TAGU"/>
    <property type="match status" value="1"/>
</dbReference>
<name>A0A1F7XAF8_9BACT</name>
<evidence type="ECO:0000256" key="3">
    <source>
        <dbReference type="SAM" id="Phobius"/>
    </source>
</evidence>